<evidence type="ECO:0000313" key="5">
    <source>
        <dbReference type="EMBL" id="GAA3720038.1"/>
    </source>
</evidence>
<keyword evidence="6" id="KW-1185">Reference proteome</keyword>
<keyword evidence="4" id="KW-0472">Membrane</keyword>
<keyword evidence="2" id="KW-0333">Golgi apparatus</keyword>
<sequence length="243" mass="24803">MALLVPGGGADDRSMLIAEDLLLLLTDDDSGKLAASTTLVDIALGGALLVELALTERVDVAGPDERVPQGRLVVRDAGPTGDEVLDEALTRAASKEGKKPQGVVTALGKGARGRLYERLAASGILRAEEGRVLGLFPTHHWPTQDAGHEAAVRAALDTALKNRAATDPRTGALIALLSALNVVHEVVDPGAVGLSKRELNASASRIAEGDWAASAVRSAIDSMMAAIIAASASAVVVTGSGVS</sequence>
<evidence type="ECO:0000256" key="4">
    <source>
        <dbReference type="ARBA" id="ARBA00023136"/>
    </source>
</evidence>
<name>A0ABP7EPM7_9MICO</name>
<gene>
    <name evidence="5" type="ORF">GCM10022399_40500</name>
</gene>
<comment type="subcellular location">
    <subcellularLocation>
        <location evidence="1">Golgi apparatus membrane</location>
        <topology evidence="1">Peripheral membrane protein</topology>
        <orientation evidence="1">Cytoplasmic side</orientation>
    </subcellularLocation>
</comment>
<dbReference type="InterPro" id="IPR038261">
    <property type="entry name" value="GPP34-like_sf"/>
</dbReference>
<dbReference type="EMBL" id="BAABDC010000011">
    <property type="protein sequence ID" value="GAA3720038.1"/>
    <property type="molecule type" value="Genomic_DNA"/>
</dbReference>
<comment type="caution">
    <text evidence="5">The sequence shown here is derived from an EMBL/GenBank/DDBJ whole genome shotgun (WGS) entry which is preliminary data.</text>
</comment>
<proteinExistence type="predicted"/>
<reference evidence="6" key="1">
    <citation type="journal article" date="2019" name="Int. J. Syst. Evol. Microbiol.">
        <title>The Global Catalogue of Microorganisms (GCM) 10K type strain sequencing project: providing services to taxonomists for standard genome sequencing and annotation.</title>
        <authorList>
            <consortium name="The Broad Institute Genomics Platform"/>
            <consortium name="The Broad Institute Genome Sequencing Center for Infectious Disease"/>
            <person name="Wu L."/>
            <person name="Ma J."/>
        </authorList>
    </citation>
    <scope>NUCLEOTIDE SEQUENCE [LARGE SCALE GENOMIC DNA]</scope>
    <source>
        <strain evidence="6">JCM 17125</strain>
    </source>
</reference>
<dbReference type="PANTHER" id="PTHR12704:SF2">
    <property type="entry name" value="GOLGI PHOSPHOPROTEIN 3 HOMOLOG SAURON"/>
    <property type="match status" value="1"/>
</dbReference>
<organism evidence="5 6">
    <name type="scientific">Terrabacter ginsenosidimutans</name>
    <dbReference type="NCBI Taxonomy" id="490575"/>
    <lineage>
        <taxon>Bacteria</taxon>
        <taxon>Bacillati</taxon>
        <taxon>Actinomycetota</taxon>
        <taxon>Actinomycetes</taxon>
        <taxon>Micrococcales</taxon>
        <taxon>Intrasporangiaceae</taxon>
        <taxon>Terrabacter</taxon>
    </lineage>
</organism>
<dbReference type="PANTHER" id="PTHR12704">
    <property type="entry name" value="TRANS-GOLGI PROTEIN GMX33"/>
    <property type="match status" value="1"/>
</dbReference>
<dbReference type="Proteomes" id="UP001501468">
    <property type="component" value="Unassembled WGS sequence"/>
</dbReference>
<dbReference type="Gene3D" id="1.10.3630.10">
    <property type="entry name" value="yeast vps74-n-term truncation variant domain like"/>
    <property type="match status" value="1"/>
</dbReference>
<dbReference type="InterPro" id="IPR008628">
    <property type="entry name" value="GPP34-like"/>
</dbReference>
<evidence type="ECO:0000256" key="2">
    <source>
        <dbReference type="ARBA" id="ARBA00023034"/>
    </source>
</evidence>
<accession>A0ABP7EPM7</accession>
<protein>
    <recommendedName>
        <fullName evidence="7">GPP34 family phosphoprotein</fullName>
    </recommendedName>
</protein>
<evidence type="ECO:0000256" key="1">
    <source>
        <dbReference type="ARBA" id="ARBA00004255"/>
    </source>
</evidence>
<evidence type="ECO:0000313" key="6">
    <source>
        <dbReference type="Proteomes" id="UP001501468"/>
    </source>
</evidence>
<dbReference type="Pfam" id="PF05719">
    <property type="entry name" value="GPP34"/>
    <property type="match status" value="1"/>
</dbReference>
<evidence type="ECO:0000256" key="3">
    <source>
        <dbReference type="ARBA" id="ARBA00023121"/>
    </source>
</evidence>
<evidence type="ECO:0008006" key="7">
    <source>
        <dbReference type="Google" id="ProtNLM"/>
    </source>
</evidence>
<keyword evidence="3" id="KW-0446">Lipid-binding</keyword>